<dbReference type="CDD" id="cd00077">
    <property type="entry name" value="HDc"/>
    <property type="match status" value="1"/>
</dbReference>
<dbReference type="InterPro" id="IPR003607">
    <property type="entry name" value="HD/PDEase_dom"/>
</dbReference>
<dbReference type="InterPro" id="IPR006674">
    <property type="entry name" value="HD_domain"/>
</dbReference>
<dbReference type="EMBL" id="WOCA01000001">
    <property type="protein sequence ID" value="MUK87313.1"/>
    <property type="molecule type" value="Genomic_DNA"/>
</dbReference>
<dbReference type="RefSeq" id="WP_155666871.1">
    <property type="nucleotide sequence ID" value="NZ_WOCA01000001.1"/>
</dbReference>
<dbReference type="AlphaFoldDB" id="A0A6N8FCP6"/>
<evidence type="ECO:0000313" key="3">
    <source>
        <dbReference type="Proteomes" id="UP000469125"/>
    </source>
</evidence>
<organism evidence="2 3">
    <name type="scientific">Ornithinibacillus caprae</name>
    <dbReference type="NCBI Taxonomy" id="2678566"/>
    <lineage>
        <taxon>Bacteria</taxon>
        <taxon>Bacillati</taxon>
        <taxon>Bacillota</taxon>
        <taxon>Bacilli</taxon>
        <taxon>Bacillales</taxon>
        <taxon>Bacillaceae</taxon>
        <taxon>Ornithinibacillus</taxon>
    </lineage>
</organism>
<evidence type="ECO:0000313" key="2">
    <source>
        <dbReference type="EMBL" id="MUK87313.1"/>
    </source>
</evidence>
<gene>
    <name evidence="2" type="ORF">GMD78_02710</name>
</gene>
<name>A0A6N8FCP6_9BACI</name>
<sequence length="196" mass="22375">MEQHVQLEKIKKYVYELFANDPTGHDFFHMKRVARLAKEIAIQENANEFICEAAAWLHDVGDPKLFTNKNKAREELVTFLQSIGLTSEQIEEIGKAMEDVSFTKGNIPVTLEGKIVQDADRIDAIGAIGIARTFAYGGANGQLIYHDNEPDNTSVQHFYDKLFKLKDLINTSSAKQIAEERQHILVEYVNQFMNEW</sequence>
<dbReference type="PROSITE" id="PS51831">
    <property type="entry name" value="HD"/>
    <property type="match status" value="1"/>
</dbReference>
<comment type="caution">
    <text evidence="2">The sequence shown here is derived from an EMBL/GenBank/DDBJ whole genome shotgun (WGS) entry which is preliminary data.</text>
</comment>
<protein>
    <submittedName>
        <fullName evidence="2">HD domain-containing protein</fullName>
    </submittedName>
</protein>
<dbReference type="Gene3D" id="1.10.472.50">
    <property type="entry name" value="HD-domain/PDEase-like"/>
    <property type="match status" value="1"/>
</dbReference>
<dbReference type="Pfam" id="PF01966">
    <property type="entry name" value="HD"/>
    <property type="match status" value="1"/>
</dbReference>
<keyword evidence="3" id="KW-1185">Reference proteome</keyword>
<reference evidence="2 3" key="1">
    <citation type="submission" date="2019-11" db="EMBL/GenBank/DDBJ databases">
        <authorList>
            <person name="Li X."/>
        </authorList>
    </citation>
    <scope>NUCLEOTIDE SEQUENCE [LARGE SCALE GENOMIC DNA]</scope>
    <source>
        <strain evidence="2 3">L9</strain>
    </source>
</reference>
<dbReference type="PANTHER" id="PTHR33594:SF1">
    <property type="entry name" value="HD_PDEASE DOMAIN-CONTAINING PROTEIN"/>
    <property type="match status" value="1"/>
</dbReference>
<dbReference type="Gene3D" id="1.20.58.1910">
    <property type="match status" value="1"/>
</dbReference>
<feature type="domain" description="HD" evidence="1">
    <location>
        <begin position="26"/>
        <end position="125"/>
    </location>
</feature>
<dbReference type="PANTHER" id="PTHR33594">
    <property type="entry name" value="SUPERFAMILY HYDROLASE, PUTATIVE (AFU_ORTHOLOGUE AFUA_1G03035)-RELATED"/>
    <property type="match status" value="1"/>
</dbReference>
<accession>A0A6N8FCP6</accession>
<dbReference type="SMART" id="SM00471">
    <property type="entry name" value="HDc"/>
    <property type="match status" value="1"/>
</dbReference>
<evidence type="ECO:0000259" key="1">
    <source>
        <dbReference type="PROSITE" id="PS51831"/>
    </source>
</evidence>
<dbReference type="Proteomes" id="UP000469125">
    <property type="component" value="Unassembled WGS sequence"/>
</dbReference>
<proteinExistence type="predicted"/>
<dbReference type="SUPFAM" id="SSF109604">
    <property type="entry name" value="HD-domain/PDEase-like"/>
    <property type="match status" value="1"/>
</dbReference>